<feature type="compositionally biased region" description="Low complexity" evidence="11">
    <location>
        <begin position="399"/>
        <end position="415"/>
    </location>
</feature>
<dbReference type="Pfam" id="PF17749">
    <property type="entry name" value="MIP-T3_C"/>
    <property type="match status" value="1"/>
</dbReference>
<feature type="compositionally biased region" description="Low complexity" evidence="11">
    <location>
        <begin position="636"/>
        <end position="648"/>
    </location>
</feature>
<dbReference type="AlphaFoldDB" id="A0A835YT93"/>
<evidence type="ECO:0000259" key="13">
    <source>
        <dbReference type="Pfam" id="PF17749"/>
    </source>
</evidence>
<sequence>MEGQLAELIAATQAELGAVISKPKLTEKLLSKPPFRFLHDVISAVTAATGFGTGLYSGDELDSGLVKEKGPKMAYLDKAVACVGFCQGTAVDIRSAKVVAGLEPENTNAFLLALARVATNRQLDWEGAVNRVLRGEVPAGGQAGGSRRASAVAEAKADGPPPADGRRSSGSKGQPEEPPPQQLQAKGDGGGAAADAAALAAQQQQARRPRAASRAGSRSEFKGGDMDMAPPAAAAAGGAAGGRGGHAIDLSAQIEICTGDVQVTMTMMERLISRPKMSEKLLSKPPFRFLHDIISEVTRVTGFAEGLYGPDLLDSAQVKDKTAKMLYLERIVRVVGTQLNTLVDARPGKIVAGLEPENTNRFLQLLALAAAEMPDSAAAVQFVLGSDGGDGAQAPTEAPPAVARASSVAEGSAAPAPSPVAPEIAEPRDGRLNRAAAPGPQLLQVAREIAEPRDGRLGRAAAAPAAAAVPAAAATSAADMHPDVAEDKTGVFAGGDADLAAGGSEQKRSMRPRTAGRRPPPVKDNTKEPEAGAAGVTADPKAAPKRVNIMLEGGDKDNDSDDEAVTPALSAAVGGPAGGPSGATGGHTSIVRDIMEEQAAEAKKADAKAEDPSAAGAKDGGGIRLGRVKRAGGAGAPAPTAKTATSGAAYSDTDVEKLRGAIQGLCQSTNPLGRCMDLVHEDLSLMNAEMDKWQADYRLKAAQLDEHKKKTEVELQPLRDQLLELDEQAKEQELRIGGVKASIARNEERIQQLLKMVVKS</sequence>
<dbReference type="OrthoDB" id="10258914at2759"/>
<dbReference type="Pfam" id="PF10243">
    <property type="entry name" value="MIP-T3"/>
    <property type="match status" value="2"/>
</dbReference>
<dbReference type="GO" id="GO:0030992">
    <property type="term" value="C:intraciliary transport particle B"/>
    <property type="evidence" value="ECO:0007669"/>
    <property type="project" value="TreeGrafter"/>
</dbReference>
<dbReference type="GO" id="GO:0036064">
    <property type="term" value="C:ciliary basal body"/>
    <property type="evidence" value="ECO:0007669"/>
    <property type="project" value="TreeGrafter"/>
</dbReference>
<dbReference type="InterPro" id="IPR042576">
    <property type="entry name" value="TRAF3IP1_N_sf"/>
</dbReference>
<evidence type="ECO:0000256" key="1">
    <source>
        <dbReference type="ARBA" id="ARBA00004120"/>
    </source>
</evidence>
<feature type="region of interest" description="Disordered" evidence="11">
    <location>
        <begin position="599"/>
        <end position="648"/>
    </location>
</feature>
<dbReference type="PANTHER" id="PTHR31363:SF0">
    <property type="entry name" value="TRAF3-INTERACTING PROTEIN 1"/>
    <property type="match status" value="1"/>
</dbReference>
<feature type="region of interest" description="Disordered" evidence="11">
    <location>
        <begin position="389"/>
        <end position="425"/>
    </location>
</feature>
<evidence type="ECO:0000256" key="2">
    <source>
        <dbReference type="ARBA" id="ARBA00004430"/>
    </source>
</evidence>
<dbReference type="EMBL" id="JAFCMP010000334">
    <property type="protein sequence ID" value="KAG5181202.1"/>
    <property type="molecule type" value="Genomic_DNA"/>
</dbReference>
<feature type="domain" description="TRAF3-interacting protein 1 N-terminal" evidence="12">
    <location>
        <begin position="262"/>
        <end position="371"/>
    </location>
</feature>
<dbReference type="GO" id="GO:0008017">
    <property type="term" value="F:microtubule binding"/>
    <property type="evidence" value="ECO:0007669"/>
    <property type="project" value="InterPro"/>
</dbReference>
<dbReference type="GO" id="GO:0060271">
    <property type="term" value="P:cilium assembly"/>
    <property type="evidence" value="ECO:0007669"/>
    <property type="project" value="TreeGrafter"/>
</dbReference>
<evidence type="ECO:0000259" key="12">
    <source>
        <dbReference type="Pfam" id="PF10243"/>
    </source>
</evidence>
<keyword evidence="6" id="KW-0206">Cytoskeleton</keyword>
<feature type="coiled-coil region" evidence="10">
    <location>
        <begin position="708"/>
        <end position="735"/>
    </location>
</feature>
<dbReference type="Gene3D" id="1.10.418.50">
    <property type="entry name" value="Microtubule-binding protein MIP-T3"/>
    <property type="match status" value="2"/>
</dbReference>
<organism evidence="14 15">
    <name type="scientific">Tribonema minus</name>
    <dbReference type="NCBI Taxonomy" id="303371"/>
    <lineage>
        <taxon>Eukaryota</taxon>
        <taxon>Sar</taxon>
        <taxon>Stramenopiles</taxon>
        <taxon>Ochrophyta</taxon>
        <taxon>PX clade</taxon>
        <taxon>Xanthophyceae</taxon>
        <taxon>Tribonematales</taxon>
        <taxon>Tribonemataceae</taxon>
        <taxon>Tribonema</taxon>
    </lineage>
</organism>
<keyword evidence="3" id="KW-0963">Cytoplasm</keyword>
<evidence type="ECO:0000313" key="14">
    <source>
        <dbReference type="EMBL" id="KAG5181202.1"/>
    </source>
</evidence>
<keyword evidence="5 10" id="KW-0175">Coiled coil</keyword>
<dbReference type="GO" id="GO:0048731">
    <property type="term" value="P:system development"/>
    <property type="evidence" value="ECO:0007669"/>
    <property type="project" value="UniProtKB-ARBA"/>
</dbReference>
<feature type="compositionally biased region" description="Basic and acidic residues" evidence="11">
    <location>
        <begin position="600"/>
        <end position="611"/>
    </location>
</feature>
<keyword evidence="4" id="KW-0970">Cilium biogenesis/degradation</keyword>
<evidence type="ECO:0000256" key="4">
    <source>
        <dbReference type="ARBA" id="ARBA00022794"/>
    </source>
</evidence>
<dbReference type="PANTHER" id="PTHR31363">
    <property type="entry name" value="TRAF3-INTERACTING PROTEIN 1"/>
    <property type="match status" value="1"/>
</dbReference>
<proteinExistence type="inferred from homology"/>
<feature type="compositionally biased region" description="Low complexity" evidence="11">
    <location>
        <begin position="193"/>
        <end position="216"/>
    </location>
</feature>
<keyword evidence="7" id="KW-0966">Cell projection</keyword>
<feature type="region of interest" description="Disordered" evidence="11">
    <location>
        <begin position="487"/>
        <end position="545"/>
    </location>
</feature>
<accession>A0A835YT93</accession>
<keyword evidence="15" id="KW-1185">Reference proteome</keyword>
<comment type="similarity">
    <text evidence="8">Belongs to the TRAF3IP1 family.</text>
</comment>
<evidence type="ECO:0000256" key="8">
    <source>
        <dbReference type="ARBA" id="ARBA00043971"/>
    </source>
</evidence>
<feature type="compositionally biased region" description="Low complexity" evidence="11">
    <location>
        <begin position="494"/>
        <end position="503"/>
    </location>
</feature>
<evidence type="ECO:0000256" key="7">
    <source>
        <dbReference type="ARBA" id="ARBA00023273"/>
    </source>
</evidence>
<feature type="domain" description="TRAF3-interacting protein 1 N-terminal" evidence="12">
    <location>
        <begin position="10"/>
        <end position="119"/>
    </location>
</feature>
<feature type="compositionally biased region" description="Low complexity" evidence="11">
    <location>
        <begin position="145"/>
        <end position="154"/>
    </location>
</feature>
<comment type="caution">
    <text evidence="14">The sequence shown here is derived from an EMBL/GenBank/DDBJ whole genome shotgun (WGS) entry which is preliminary data.</text>
</comment>
<name>A0A835YT93_9STRA</name>
<dbReference type="FunFam" id="1.10.418.50:FF:000001">
    <property type="entry name" value="TRAF3-interacting protein 1 isoform X1"/>
    <property type="match status" value="2"/>
</dbReference>
<evidence type="ECO:0000256" key="5">
    <source>
        <dbReference type="ARBA" id="ARBA00023054"/>
    </source>
</evidence>
<dbReference type="InterPro" id="IPR040468">
    <property type="entry name" value="TRAF3IP1_N"/>
</dbReference>
<dbReference type="GO" id="GO:0005930">
    <property type="term" value="C:axoneme"/>
    <property type="evidence" value="ECO:0007669"/>
    <property type="project" value="UniProtKB-SubCell"/>
</dbReference>
<evidence type="ECO:0000256" key="9">
    <source>
        <dbReference type="ARBA" id="ARBA00070492"/>
    </source>
</evidence>
<dbReference type="GO" id="GO:0042073">
    <property type="term" value="P:intraciliary transport"/>
    <property type="evidence" value="ECO:0007669"/>
    <property type="project" value="TreeGrafter"/>
</dbReference>
<evidence type="ECO:0000256" key="10">
    <source>
        <dbReference type="SAM" id="Coils"/>
    </source>
</evidence>
<dbReference type="InterPro" id="IPR041476">
    <property type="entry name" value="TRAF3IP1_C"/>
</dbReference>
<evidence type="ECO:0000313" key="15">
    <source>
        <dbReference type="Proteomes" id="UP000664859"/>
    </source>
</evidence>
<evidence type="ECO:0000256" key="11">
    <source>
        <dbReference type="SAM" id="MobiDB-lite"/>
    </source>
</evidence>
<dbReference type="GO" id="GO:0048513">
    <property type="term" value="P:animal organ development"/>
    <property type="evidence" value="ECO:0007669"/>
    <property type="project" value="UniProtKB-ARBA"/>
</dbReference>
<evidence type="ECO:0000256" key="3">
    <source>
        <dbReference type="ARBA" id="ARBA00022490"/>
    </source>
</evidence>
<gene>
    <name evidence="14" type="ORF">JKP88DRAFT_346628</name>
</gene>
<reference evidence="14" key="1">
    <citation type="submission" date="2021-02" db="EMBL/GenBank/DDBJ databases">
        <title>First Annotated Genome of the Yellow-green Alga Tribonema minus.</title>
        <authorList>
            <person name="Mahan K.M."/>
        </authorList>
    </citation>
    <scope>NUCLEOTIDE SEQUENCE</scope>
    <source>
        <strain evidence="14">UTEX B ZZ1240</strain>
    </source>
</reference>
<dbReference type="Proteomes" id="UP000664859">
    <property type="component" value="Unassembled WGS sequence"/>
</dbReference>
<protein>
    <recommendedName>
        <fullName evidence="9">TRAF3-interacting protein 1</fullName>
    </recommendedName>
</protein>
<evidence type="ECO:0000256" key="6">
    <source>
        <dbReference type="ARBA" id="ARBA00023212"/>
    </source>
</evidence>
<comment type="subcellular location">
    <subcellularLocation>
        <location evidence="2">Cytoplasm</location>
        <location evidence="2">Cytoskeleton</location>
        <location evidence="2">Cilium axoneme</location>
    </subcellularLocation>
    <subcellularLocation>
        <location evidence="1">Cytoplasm</location>
        <location evidence="1">Cytoskeleton</location>
        <location evidence="1">Cilium basal body</location>
    </subcellularLocation>
</comment>
<dbReference type="InterPro" id="IPR018799">
    <property type="entry name" value="TRAF3IP1"/>
</dbReference>
<feature type="domain" description="TRAF3-interacting protein 1 C-terminal" evidence="13">
    <location>
        <begin position="591"/>
        <end position="757"/>
    </location>
</feature>
<feature type="region of interest" description="Disordered" evidence="11">
    <location>
        <begin position="137"/>
        <end position="226"/>
    </location>
</feature>
<dbReference type="GO" id="GO:0070507">
    <property type="term" value="P:regulation of microtubule cytoskeleton organization"/>
    <property type="evidence" value="ECO:0007669"/>
    <property type="project" value="TreeGrafter"/>
</dbReference>